<accession>A0A7K1UMS5</accession>
<dbReference type="GO" id="GO:0005829">
    <property type="term" value="C:cytosol"/>
    <property type="evidence" value="ECO:0007669"/>
    <property type="project" value="TreeGrafter"/>
</dbReference>
<dbReference type="GO" id="GO:0000287">
    <property type="term" value="F:magnesium ion binding"/>
    <property type="evidence" value="ECO:0007669"/>
    <property type="project" value="TreeGrafter"/>
</dbReference>
<gene>
    <name evidence="1" type="ORF">GNZ21_15515</name>
</gene>
<dbReference type="NCBIfam" id="TIGR01484">
    <property type="entry name" value="HAD-SF-IIB"/>
    <property type="match status" value="1"/>
</dbReference>
<proteinExistence type="predicted"/>
<keyword evidence="1" id="KW-0378">Hydrolase</keyword>
<dbReference type="CDD" id="cd07516">
    <property type="entry name" value="HAD_Pase"/>
    <property type="match status" value="1"/>
</dbReference>
<dbReference type="Proteomes" id="UP000460157">
    <property type="component" value="Unassembled WGS sequence"/>
</dbReference>
<dbReference type="RefSeq" id="WP_157325971.1">
    <property type="nucleotide sequence ID" value="NZ_BMFX01000010.1"/>
</dbReference>
<dbReference type="EMBL" id="WRPM01000103">
    <property type="protein sequence ID" value="MVT27744.1"/>
    <property type="molecule type" value="Genomic_DNA"/>
</dbReference>
<comment type="caution">
    <text evidence="1">The sequence shown here is derived from an EMBL/GenBank/DDBJ whole genome shotgun (WGS) entry which is preliminary data.</text>
</comment>
<dbReference type="NCBIfam" id="TIGR00099">
    <property type="entry name" value="Cof-subfamily"/>
    <property type="match status" value="1"/>
</dbReference>
<dbReference type="Pfam" id="PF08282">
    <property type="entry name" value="Hydrolase_3"/>
    <property type="match status" value="1"/>
</dbReference>
<dbReference type="PANTHER" id="PTHR10000">
    <property type="entry name" value="PHOSPHOSERINE PHOSPHATASE"/>
    <property type="match status" value="1"/>
</dbReference>
<dbReference type="PROSITE" id="PS01228">
    <property type="entry name" value="COF_1"/>
    <property type="match status" value="1"/>
</dbReference>
<evidence type="ECO:0000313" key="1">
    <source>
        <dbReference type="EMBL" id="MVT27744.1"/>
    </source>
</evidence>
<dbReference type="GO" id="GO:0016791">
    <property type="term" value="F:phosphatase activity"/>
    <property type="evidence" value="ECO:0007669"/>
    <property type="project" value="TreeGrafter"/>
</dbReference>
<dbReference type="InterPro" id="IPR000150">
    <property type="entry name" value="Cof"/>
</dbReference>
<evidence type="ECO:0000313" key="2">
    <source>
        <dbReference type="Proteomes" id="UP000460157"/>
    </source>
</evidence>
<dbReference type="Gene3D" id="3.30.1240.10">
    <property type="match status" value="1"/>
</dbReference>
<dbReference type="InterPro" id="IPR036412">
    <property type="entry name" value="HAD-like_sf"/>
</dbReference>
<dbReference type="Gene3D" id="3.40.50.1000">
    <property type="entry name" value="HAD superfamily/HAD-like"/>
    <property type="match status" value="1"/>
</dbReference>
<name>A0A7K1UMS5_9MICC</name>
<dbReference type="OrthoDB" id="3180855at2"/>
<keyword evidence="2" id="KW-1185">Reference proteome</keyword>
<protein>
    <submittedName>
        <fullName evidence="1">Cof-type HAD-IIB family hydrolase</fullName>
    </submittedName>
</protein>
<dbReference type="PANTHER" id="PTHR10000:SF8">
    <property type="entry name" value="HAD SUPERFAMILY HYDROLASE-LIKE, TYPE 3"/>
    <property type="match status" value="1"/>
</dbReference>
<dbReference type="InterPro" id="IPR023214">
    <property type="entry name" value="HAD_sf"/>
</dbReference>
<dbReference type="InterPro" id="IPR006379">
    <property type="entry name" value="HAD-SF_hydro_IIB"/>
</dbReference>
<sequence length="310" mass="33178">MTSQPSLPVAAEPLVMGDQPVRLVATDVDGTILSYAQTMTGELSPRTLEAFRSVREAGVVVVLVTGRPVRALRRISTALELLGPVIASNGAVTYDLAADTPIEAQALTADTLFEAKDLIRSLEPTVSFAAETMAALHMEESFARGSLWFDEKHRRAAGVREDEIRLGPLDHTLERSTGALPDEAPALKLLAKTHAMDPDAFIAETQERIGHLVTVTHSAPGVSLLEISAKGVNKAQALHRYAESLGIGAQESIAFGDMPNDVEMLQWAGTSWAVGSAHHMARSAADRVTESCDDDGVALVLEKLLEGQLR</sequence>
<organism evidence="1 2">
    <name type="scientific">Nesterenkonia alkaliphila</name>
    <dbReference type="NCBI Taxonomy" id="1463631"/>
    <lineage>
        <taxon>Bacteria</taxon>
        <taxon>Bacillati</taxon>
        <taxon>Actinomycetota</taxon>
        <taxon>Actinomycetes</taxon>
        <taxon>Micrococcales</taxon>
        <taxon>Micrococcaceae</taxon>
        <taxon>Nesterenkonia</taxon>
    </lineage>
</organism>
<reference evidence="1 2" key="1">
    <citation type="submission" date="2019-12" db="EMBL/GenBank/DDBJ databases">
        <title>Nesterenkonia muleiensis sp. nov., a novel actinobacterium isolated from sap of Populus euphratica.</title>
        <authorList>
            <person name="Wang R."/>
        </authorList>
    </citation>
    <scope>NUCLEOTIDE SEQUENCE [LARGE SCALE GENOMIC DNA]</scope>
    <source>
        <strain evidence="1 2">F10</strain>
    </source>
</reference>
<dbReference type="SUPFAM" id="SSF56784">
    <property type="entry name" value="HAD-like"/>
    <property type="match status" value="1"/>
</dbReference>
<dbReference type="AlphaFoldDB" id="A0A7K1UMS5"/>